<dbReference type="EMBL" id="PZQS01000010">
    <property type="protein sequence ID" value="PVD23358.1"/>
    <property type="molecule type" value="Genomic_DNA"/>
</dbReference>
<gene>
    <name evidence="3" type="ORF">C0Q70_16626</name>
</gene>
<evidence type="ECO:0000313" key="4">
    <source>
        <dbReference type="Proteomes" id="UP000245119"/>
    </source>
</evidence>
<organism evidence="3 4">
    <name type="scientific">Pomacea canaliculata</name>
    <name type="common">Golden apple snail</name>
    <dbReference type="NCBI Taxonomy" id="400727"/>
    <lineage>
        <taxon>Eukaryota</taxon>
        <taxon>Metazoa</taxon>
        <taxon>Spiralia</taxon>
        <taxon>Lophotrochozoa</taxon>
        <taxon>Mollusca</taxon>
        <taxon>Gastropoda</taxon>
        <taxon>Caenogastropoda</taxon>
        <taxon>Architaenioglossa</taxon>
        <taxon>Ampullarioidea</taxon>
        <taxon>Ampullariidae</taxon>
        <taxon>Pomacea</taxon>
    </lineage>
</organism>
<keyword evidence="2" id="KW-0472">Membrane</keyword>
<name>A0A2T7NQB2_POMCA</name>
<feature type="transmembrane region" description="Helical" evidence="2">
    <location>
        <begin position="122"/>
        <end position="144"/>
    </location>
</feature>
<dbReference type="AlphaFoldDB" id="A0A2T7NQB2"/>
<keyword evidence="2" id="KW-1133">Transmembrane helix</keyword>
<sequence>MYHVVHWDWPRQVPCDVCVQIVSELALVMESLTKVGKIGLGVFVAGAVFFIVGFSVPYWGTYGDYRFGLWEECNSGGKEMYTFKELPGWFRGTQACACLALICIIAAVVCLVLFLFCSVRPFFVSSVILNLVAVIFTFVGAGVFGSNIKTYYDISLSWGFVFDIIGGIILFGSIVCFTIEFSGSLSWASRCPTGLPSPPALRDLGCGSSARQKEQEPVASAPSAKTSVSWENAFQL</sequence>
<evidence type="ECO:0000256" key="2">
    <source>
        <dbReference type="SAM" id="Phobius"/>
    </source>
</evidence>
<feature type="transmembrane region" description="Helical" evidence="2">
    <location>
        <begin position="156"/>
        <end position="179"/>
    </location>
</feature>
<feature type="transmembrane region" description="Helical" evidence="2">
    <location>
        <begin position="92"/>
        <end position="115"/>
    </location>
</feature>
<keyword evidence="2" id="KW-0812">Transmembrane</keyword>
<comment type="caution">
    <text evidence="3">The sequence shown here is derived from an EMBL/GenBank/DDBJ whole genome shotgun (WGS) entry which is preliminary data.</text>
</comment>
<evidence type="ECO:0008006" key="5">
    <source>
        <dbReference type="Google" id="ProtNLM"/>
    </source>
</evidence>
<evidence type="ECO:0000313" key="3">
    <source>
        <dbReference type="EMBL" id="PVD23358.1"/>
    </source>
</evidence>
<feature type="region of interest" description="Disordered" evidence="1">
    <location>
        <begin position="216"/>
        <end position="236"/>
    </location>
</feature>
<feature type="transmembrane region" description="Helical" evidence="2">
    <location>
        <begin position="38"/>
        <end position="60"/>
    </location>
</feature>
<reference evidence="3 4" key="1">
    <citation type="submission" date="2018-04" db="EMBL/GenBank/DDBJ databases">
        <title>The genome of golden apple snail Pomacea canaliculata provides insight into stress tolerance and invasive adaptation.</title>
        <authorList>
            <person name="Liu C."/>
            <person name="Liu B."/>
            <person name="Ren Y."/>
            <person name="Zhang Y."/>
            <person name="Wang H."/>
            <person name="Li S."/>
            <person name="Jiang F."/>
            <person name="Yin L."/>
            <person name="Zhang G."/>
            <person name="Qian W."/>
            <person name="Fan W."/>
        </authorList>
    </citation>
    <scope>NUCLEOTIDE SEQUENCE [LARGE SCALE GENOMIC DNA]</scope>
    <source>
        <strain evidence="3">SZHN2017</strain>
        <tissue evidence="3">Muscle</tissue>
    </source>
</reference>
<feature type="compositionally biased region" description="Polar residues" evidence="1">
    <location>
        <begin position="223"/>
        <end position="236"/>
    </location>
</feature>
<keyword evidence="4" id="KW-1185">Reference proteome</keyword>
<protein>
    <recommendedName>
        <fullName evidence="5">MARVEL domain-containing protein</fullName>
    </recommendedName>
</protein>
<evidence type="ECO:0000256" key="1">
    <source>
        <dbReference type="SAM" id="MobiDB-lite"/>
    </source>
</evidence>
<dbReference type="Proteomes" id="UP000245119">
    <property type="component" value="Linkage Group LG10"/>
</dbReference>
<accession>A0A2T7NQB2</accession>
<dbReference type="Gene3D" id="1.20.140.150">
    <property type="match status" value="1"/>
</dbReference>
<proteinExistence type="predicted"/>